<dbReference type="PRINTS" id="PR00509">
    <property type="entry name" value="PGMPMM"/>
</dbReference>
<dbReference type="GO" id="GO:0006048">
    <property type="term" value="P:UDP-N-acetylglucosamine biosynthetic process"/>
    <property type="evidence" value="ECO:0007669"/>
    <property type="project" value="TreeGrafter"/>
</dbReference>
<evidence type="ECO:0000256" key="5">
    <source>
        <dbReference type="ARBA" id="ARBA00023235"/>
    </source>
</evidence>
<feature type="binding site" evidence="8">
    <location>
        <position position="262"/>
    </location>
    <ligand>
        <name>Mg(2+)</name>
        <dbReference type="ChEBI" id="CHEBI:18420"/>
    </ligand>
</feature>
<dbReference type="Gene3D" id="3.30.310.50">
    <property type="entry name" value="Alpha-D-phosphohexomutase, C-terminal domain"/>
    <property type="match status" value="1"/>
</dbReference>
<evidence type="ECO:0000313" key="16">
    <source>
        <dbReference type="Proteomes" id="UP000269669"/>
    </source>
</evidence>
<dbReference type="InterPro" id="IPR016055">
    <property type="entry name" value="A-D-PHexomutase_a/b/a-I/II/III"/>
</dbReference>
<dbReference type="HAMAP" id="MF_01554_B">
    <property type="entry name" value="GlmM_B"/>
    <property type="match status" value="1"/>
</dbReference>
<keyword evidence="3 8" id="KW-0479">Metal-binding</keyword>
<dbReference type="RefSeq" id="WP_125484929.1">
    <property type="nucleotide sequence ID" value="NZ_RSDW01000001.1"/>
</dbReference>
<comment type="similarity">
    <text evidence="1 8 9">Belongs to the phosphohexose mutase family.</text>
</comment>
<evidence type="ECO:0000259" key="12">
    <source>
        <dbReference type="Pfam" id="PF02878"/>
    </source>
</evidence>
<dbReference type="FunFam" id="3.40.120.10:FF:000002">
    <property type="entry name" value="Phosphoglucosamine mutase"/>
    <property type="match status" value="1"/>
</dbReference>
<dbReference type="PANTHER" id="PTHR42946">
    <property type="entry name" value="PHOSPHOHEXOSE MUTASE"/>
    <property type="match status" value="1"/>
</dbReference>
<dbReference type="InterPro" id="IPR006352">
    <property type="entry name" value="GlmM_bact"/>
</dbReference>
<dbReference type="Gene3D" id="3.40.120.10">
    <property type="entry name" value="Alpha-D-Glucose-1,6-Bisphosphate, subunit A, domain 3"/>
    <property type="match status" value="3"/>
</dbReference>
<keyword evidence="16" id="KW-1185">Reference proteome</keyword>
<dbReference type="InterPro" id="IPR005846">
    <property type="entry name" value="A-D-PHexomutase_a/b/a-III"/>
</dbReference>
<feature type="binding site" description="via phosphate group" evidence="8">
    <location>
        <position position="101"/>
    </location>
    <ligand>
        <name>Mg(2+)</name>
        <dbReference type="ChEBI" id="CHEBI:18420"/>
    </ligand>
</feature>
<feature type="binding site" evidence="8">
    <location>
        <position position="264"/>
    </location>
    <ligand>
        <name>Mg(2+)</name>
        <dbReference type="ChEBI" id="CHEBI:18420"/>
    </ligand>
</feature>
<dbReference type="PANTHER" id="PTHR42946:SF1">
    <property type="entry name" value="PHOSPHOGLUCOMUTASE (ALPHA-D-GLUCOSE-1,6-BISPHOSPHATE-DEPENDENT)"/>
    <property type="match status" value="1"/>
</dbReference>
<evidence type="ECO:0000256" key="3">
    <source>
        <dbReference type="ARBA" id="ARBA00022723"/>
    </source>
</evidence>
<dbReference type="Proteomes" id="UP000269669">
    <property type="component" value="Unassembled WGS sequence"/>
</dbReference>
<dbReference type="EMBL" id="RSDW01000001">
    <property type="protein sequence ID" value="RSL16298.1"/>
    <property type="molecule type" value="Genomic_DNA"/>
</dbReference>
<dbReference type="InterPro" id="IPR005843">
    <property type="entry name" value="A-D-PHexomutase_C"/>
</dbReference>
<proteinExistence type="inferred from homology"/>
<dbReference type="OrthoDB" id="9806956at2"/>
<evidence type="ECO:0000313" key="15">
    <source>
        <dbReference type="EMBL" id="RSL16298.1"/>
    </source>
</evidence>
<dbReference type="InterPro" id="IPR050060">
    <property type="entry name" value="Phosphoglucosamine_mutase"/>
</dbReference>
<feature type="domain" description="Alpha-D-phosphohexomutase C-terminal" evidence="11">
    <location>
        <begin position="394"/>
        <end position="459"/>
    </location>
</feature>
<feature type="modified residue" description="Phosphoserine" evidence="8">
    <location>
        <position position="101"/>
    </location>
</feature>
<dbReference type="GO" id="GO:0000287">
    <property type="term" value="F:magnesium ion binding"/>
    <property type="evidence" value="ECO:0007669"/>
    <property type="project" value="UniProtKB-UniRule"/>
</dbReference>
<dbReference type="CDD" id="cd05802">
    <property type="entry name" value="GlmM"/>
    <property type="match status" value="1"/>
</dbReference>
<feature type="domain" description="Alpha-D-phosphohexomutase alpha/beta/alpha" evidence="13">
    <location>
        <begin position="177"/>
        <end position="273"/>
    </location>
</feature>
<evidence type="ECO:0000256" key="2">
    <source>
        <dbReference type="ARBA" id="ARBA00022553"/>
    </source>
</evidence>
<dbReference type="AlphaFoldDB" id="A0A3R9R2E6"/>
<evidence type="ECO:0000259" key="11">
    <source>
        <dbReference type="Pfam" id="PF00408"/>
    </source>
</evidence>
<sequence>MKKLFGTDGIRAVAGQTPLDAPTIYAIGLALAHSLAAASPSPRVVLGMDTRESGSWIAATLTAGLVAGGASVESAGVITTPAIAFLTRTHGFAAGIVISASHNPWQDNGIKVFGPDGYKLPDSTELAIEDEIFRRLEPGASNLPQRVLGAFGIDVHSRKTVPAQTVPPPVNEADRADYVRFLLAAVPGLSLDGKRIVIDCANGAASAVAPQVFAGLGGEIIITHASPDGRNINENCGALHPEIVAAQVKVQGASMGITFDGDADRALFADEHGCVVNGDAVLLLAARDLQARGLLTNSTVVATTMSNMGLEAALKRSGIQMLRAAVGDKYVLEQMISTGAALGGEQSGHIIFTGRGTTGDGLLTALLLLDIVHRCGKTLSELIADLKVFPQVIVNVKVREKRPLDTIPAVVEAILAAEQELADSGRVVIRYSGTEALARVMIEAESEPLMRHHADTIANAIRAELGI</sequence>
<evidence type="ECO:0000256" key="4">
    <source>
        <dbReference type="ARBA" id="ARBA00022842"/>
    </source>
</evidence>
<dbReference type="FunFam" id="3.40.120.10:FF:000001">
    <property type="entry name" value="Phosphoglucosamine mutase"/>
    <property type="match status" value="1"/>
</dbReference>
<dbReference type="EC" id="5.4.2.10" evidence="6 8"/>
<feature type="active site" description="Phosphoserine intermediate" evidence="8">
    <location>
        <position position="101"/>
    </location>
</feature>
<evidence type="ECO:0000256" key="7">
    <source>
        <dbReference type="ARBA" id="ARBA00068193"/>
    </source>
</evidence>
<feature type="domain" description="Alpha-D-phosphohexomutase alpha/beta/alpha" evidence="14">
    <location>
        <begin position="277"/>
        <end position="385"/>
    </location>
</feature>
<dbReference type="GO" id="GO:0005975">
    <property type="term" value="P:carbohydrate metabolic process"/>
    <property type="evidence" value="ECO:0007669"/>
    <property type="project" value="InterPro"/>
</dbReference>
<feature type="domain" description="Alpha-D-phosphohexomutase alpha/beta/alpha" evidence="12">
    <location>
        <begin position="3"/>
        <end position="134"/>
    </location>
</feature>
<dbReference type="Pfam" id="PF02879">
    <property type="entry name" value="PGM_PMM_II"/>
    <property type="match status" value="1"/>
</dbReference>
<protein>
    <recommendedName>
        <fullName evidence="7 8">Phosphoglucosamine mutase</fullName>
        <ecNumber evidence="6 8">5.4.2.10</ecNumber>
    </recommendedName>
</protein>
<evidence type="ECO:0000256" key="10">
    <source>
        <dbReference type="RuleBase" id="RU004327"/>
    </source>
</evidence>
<evidence type="ECO:0000256" key="6">
    <source>
        <dbReference type="ARBA" id="ARBA00066330"/>
    </source>
</evidence>
<dbReference type="SUPFAM" id="SSF53738">
    <property type="entry name" value="Phosphoglucomutase, first 3 domains"/>
    <property type="match status" value="3"/>
</dbReference>
<dbReference type="SUPFAM" id="SSF55957">
    <property type="entry name" value="Phosphoglucomutase, C-terminal domain"/>
    <property type="match status" value="1"/>
</dbReference>
<dbReference type="InterPro" id="IPR005841">
    <property type="entry name" value="Alpha-D-phosphohexomutase_SF"/>
</dbReference>
<reference evidence="15 16" key="1">
    <citation type="submission" date="2018-12" db="EMBL/GenBank/DDBJ databases">
        <title>Sequencing of bacterial isolates from soil warming experiment in Harvard Forest, Massachusetts, USA.</title>
        <authorList>
            <person name="Deangelis K."/>
        </authorList>
    </citation>
    <scope>NUCLEOTIDE SEQUENCE [LARGE SCALE GENOMIC DNA]</scope>
    <source>
        <strain evidence="15 16">EB153</strain>
    </source>
</reference>
<name>A0A3R9R2E6_9BACT</name>
<dbReference type="Pfam" id="PF02878">
    <property type="entry name" value="PGM_PMM_I"/>
    <property type="match status" value="1"/>
</dbReference>
<evidence type="ECO:0000259" key="13">
    <source>
        <dbReference type="Pfam" id="PF02879"/>
    </source>
</evidence>
<feature type="binding site" evidence="8">
    <location>
        <position position="260"/>
    </location>
    <ligand>
        <name>Mg(2+)</name>
        <dbReference type="ChEBI" id="CHEBI:18420"/>
    </ligand>
</feature>
<keyword evidence="4 8" id="KW-0460">Magnesium</keyword>
<dbReference type="InterPro" id="IPR005844">
    <property type="entry name" value="A-D-PHexomutase_a/b/a-I"/>
</dbReference>
<evidence type="ECO:0000259" key="14">
    <source>
        <dbReference type="Pfam" id="PF02880"/>
    </source>
</evidence>
<dbReference type="GO" id="GO:0005829">
    <property type="term" value="C:cytosol"/>
    <property type="evidence" value="ECO:0007669"/>
    <property type="project" value="TreeGrafter"/>
</dbReference>
<dbReference type="PROSITE" id="PS00710">
    <property type="entry name" value="PGM_PMM"/>
    <property type="match status" value="1"/>
</dbReference>
<comment type="cofactor">
    <cofactor evidence="8">
        <name>Mg(2+)</name>
        <dbReference type="ChEBI" id="CHEBI:18420"/>
    </cofactor>
    <text evidence="8">Binds 1 Mg(2+) ion per subunit.</text>
</comment>
<comment type="caution">
    <text evidence="15">The sequence shown here is derived from an EMBL/GenBank/DDBJ whole genome shotgun (WGS) entry which is preliminary data.</text>
</comment>
<dbReference type="InterPro" id="IPR036900">
    <property type="entry name" value="A-D-PHexomutase_C_sf"/>
</dbReference>
<evidence type="ECO:0000256" key="9">
    <source>
        <dbReference type="RuleBase" id="RU004326"/>
    </source>
</evidence>
<keyword evidence="2 8" id="KW-0597">Phosphoprotein</keyword>
<dbReference type="NCBIfam" id="TIGR01455">
    <property type="entry name" value="glmM"/>
    <property type="match status" value="1"/>
</dbReference>
<evidence type="ECO:0000256" key="8">
    <source>
        <dbReference type="HAMAP-Rule" id="MF_01554"/>
    </source>
</evidence>
<organism evidence="15 16">
    <name type="scientific">Edaphobacter aggregans</name>
    <dbReference type="NCBI Taxonomy" id="570835"/>
    <lineage>
        <taxon>Bacteria</taxon>
        <taxon>Pseudomonadati</taxon>
        <taxon>Acidobacteriota</taxon>
        <taxon>Terriglobia</taxon>
        <taxon>Terriglobales</taxon>
        <taxon>Acidobacteriaceae</taxon>
        <taxon>Edaphobacter</taxon>
    </lineage>
</organism>
<dbReference type="InterPro" id="IPR005845">
    <property type="entry name" value="A-D-PHexomutase_a/b/a-II"/>
</dbReference>
<dbReference type="GO" id="GO:0004615">
    <property type="term" value="F:phosphomannomutase activity"/>
    <property type="evidence" value="ECO:0007669"/>
    <property type="project" value="TreeGrafter"/>
</dbReference>
<comment type="function">
    <text evidence="8 10">Catalyzes the conversion of glucosamine-6-phosphate to glucosamine-1-phosphate.</text>
</comment>
<accession>A0A3R9R2E6</accession>
<dbReference type="GO" id="GO:0009252">
    <property type="term" value="P:peptidoglycan biosynthetic process"/>
    <property type="evidence" value="ECO:0007669"/>
    <property type="project" value="TreeGrafter"/>
</dbReference>
<dbReference type="Pfam" id="PF02880">
    <property type="entry name" value="PGM_PMM_III"/>
    <property type="match status" value="1"/>
</dbReference>
<comment type="catalytic activity">
    <reaction evidence="8 10">
        <text>alpha-D-glucosamine 1-phosphate = D-glucosamine 6-phosphate</text>
        <dbReference type="Rhea" id="RHEA:23424"/>
        <dbReference type="ChEBI" id="CHEBI:58516"/>
        <dbReference type="ChEBI" id="CHEBI:58725"/>
        <dbReference type="EC" id="5.4.2.10"/>
    </reaction>
</comment>
<dbReference type="GO" id="GO:0008966">
    <property type="term" value="F:phosphoglucosamine mutase activity"/>
    <property type="evidence" value="ECO:0007669"/>
    <property type="project" value="UniProtKB-UniRule"/>
</dbReference>
<dbReference type="Pfam" id="PF00408">
    <property type="entry name" value="PGM_PMM_IV"/>
    <property type="match status" value="1"/>
</dbReference>
<keyword evidence="5 8" id="KW-0413">Isomerase</keyword>
<evidence type="ECO:0000256" key="1">
    <source>
        <dbReference type="ARBA" id="ARBA00010231"/>
    </source>
</evidence>
<gene>
    <name evidence="8" type="primary">glmM</name>
    <name evidence="15" type="ORF">EDE15_1809</name>
</gene>
<comment type="PTM">
    <text evidence="8">Activated by phosphorylation.</text>
</comment>
<dbReference type="InterPro" id="IPR016066">
    <property type="entry name" value="A-D-PHexomutase_CS"/>
</dbReference>